<keyword evidence="3" id="KW-1185">Reference proteome</keyword>
<organism evidence="2 3">
    <name type="scientific">Paraburkholderia sartisoli</name>
    <dbReference type="NCBI Taxonomy" id="83784"/>
    <lineage>
        <taxon>Bacteria</taxon>
        <taxon>Pseudomonadati</taxon>
        <taxon>Pseudomonadota</taxon>
        <taxon>Betaproteobacteria</taxon>
        <taxon>Burkholderiales</taxon>
        <taxon>Burkholderiaceae</taxon>
        <taxon>Paraburkholderia</taxon>
    </lineage>
</organism>
<accession>A0A1H4D4W4</accession>
<dbReference type="STRING" id="83784.SAMN05192564_102649"/>
<feature type="region of interest" description="Disordered" evidence="1">
    <location>
        <begin position="213"/>
        <end position="242"/>
    </location>
</feature>
<dbReference type="AlphaFoldDB" id="A0A1H4D4W4"/>
<protein>
    <submittedName>
        <fullName evidence="2">Uncharacterized protein</fullName>
    </submittedName>
</protein>
<proteinExistence type="predicted"/>
<dbReference type="Proteomes" id="UP000198638">
    <property type="component" value="Unassembled WGS sequence"/>
</dbReference>
<evidence type="ECO:0000313" key="2">
    <source>
        <dbReference type="EMBL" id="SEA67322.1"/>
    </source>
</evidence>
<sequence>MDWTRLDGQKSWEGIDEELSLTATITSLGKVTLVVRTGADDGDYTAGSGAKTRSGSSRSHRGRHSLLVLDLTAWMPVPIRFGATSDRQAFCCVQVRGCGAIVDDPGQSAERPIWPDSALGSTISPLRRLPEARIGAQLRLQMAVSPAPWALPLRPIRRTLHRAPVQAVGHSGKTVGGALCAKRMSLIHRSSVRVTHAPPMKSIKIQRAKGAFSPVSGCNSVAPSSRDKSHASEGALRQQTSKRHSLSKTVCISLRLTTTCLKPQGTRQRSARLDAIIDA</sequence>
<gene>
    <name evidence="2" type="ORF">SAMN05192564_102649</name>
</gene>
<reference evidence="3" key="1">
    <citation type="submission" date="2016-10" db="EMBL/GenBank/DDBJ databases">
        <authorList>
            <person name="Varghese N."/>
            <person name="Submissions S."/>
        </authorList>
    </citation>
    <scope>NUCLEOTIDE SEQUENCE [LARGE SCALE GENOMIC DNA]</scope>
    <source>
        <strain evidence="3">LMG 24000</strain>
    </source>
</reference>
<dbReference type="EMBL" id="FNRQ01000002">
    <property type="protein sequence ID" value="SEA67322.1"/>
    <property type="molecule type" value="Genomic_DNA"/>
</dbReference>
<evidence type="ECO:0000313" key="3">
    <source>
        <dbReference type="Proteomes" id="UP000198638"/>
    </source>
</evidence>
<evidence type="ECO:0000256" key="1">
    <source>
        <dbReference type="SAM" id="MobiDB-lite"/>
    </source>
</evidence>
<name>A0A1H4D4W4_9BURK</name>